<organism evidence="1 2">
    <name type="scientific">Pseudomonas syringae pv. lapsa</name>
    <dbReference type="NCBI Taxonomy" id="199201"/>
    <lineage>
        <taxon>Bacteria</taxon>
        <taxon>Pseudomonadati</taxon>
        <taxon>Pseudomonadota</taxon>
        <taxon>Gammaproteobacteria</taxon>
        <taxon>Pseudomonadales</taxon>
        <taxon>Pseudomonadaceae</taxon>
        <taxon>Pseudomonas</taxon>
        <taxon>Pseudomonas syringae</taxon>
    </lineage>
</organism>
<dbReference type="RefSeq" id="WP_080337987.1">
    <property type="nucleotide sequence ID" value="NZ_CP013183.1"/>
</dbReference>
<comment type="caution">
    <text evidence="1">The sequence shown here is derived from an EMBL/GenBank/DDBJ whole genome shotgun (WGS) entry which is preliminary data.</text>
</comment>
<gene>
    <name evidence="1" type="ORF">ALQ98_100817</name>
</gene>
<evidence type="ECO:0000313" key="2">
    <source>
        <dbReference type="Proteomes" id="UP000267978"/>
    </source>
</evidence>
<reference evidence="1 2" key="1">
    <citation type="submission" date="2018-08" db="EMBL/GenBank/DDBJ databases">
        <title>Recombination of ecologically and evolutionarily significant loci maintains genetic cohesion in the Pseudomonas syringae species complex.</title>
        <authorList>
            <person name="Dillon M."/>
            <person name="Thakur S."/>
            <person name="Almeida R.N.D."/>
            <person name="Weir B.S."/>
            <person name="Guttman D.S."/>
        </authorList>
    </citation>
    <scope>NUCLEOTIDE SEQUENCE [LARGE SCALE GENOMIC DNA]</scope>
    <source>
        <strain evidence="1 2">ICMP 3946</strain>
    </source>
</reference>
<name>A0AB74ACW3_PSESX</name>
<dbReference type="Proteomes" id="UP000267978">
    <property type="component" value="Unassembled WGS sequence"/>
</dbReference>
<dbReference type="AlphaFoldDB" id="A0AB74ACW3"/>
<accession>A0AB74ACW3</accession>
<sequence>MSKADRAYFECELQKELKNIVSDELAVKAVKNGLRFRFEKILVAELDFQHLVKSHAYTLIGRVFGGPIFDCMSKINAPYNSNLGSDACFSFTTSGRQDKKFSPSIYGTIAIPQPEHANEVCKHIRRTLEEHYIPLIIGCILPSDRTIDDVLYSPRDYSYPAAFIHCAATYNLSILKNDMMEKIKTNKYVIKNKPFDLELLNACLSQDAGLLETKY</sequence>
<protein>
    <submittedName>
        <fullName evidence="1">Uncharacterized protein</fullName>
    </submittedName>
</protein>
<evidence type="ECO:0000313" key="1">
    <source>
        <dbReference type="EMBL" id="RML29421.1"/>
    </source>
</evidence>
<proteinExistence type="predicted"/>
<dbReference type="EMBL" id="RBNO01000002">
    <property type="protein sequence ID" value="RML29421.1"/>
    <property type="molecule type" value="Genomic_DNA"/>
</dbReference>